<sequence length="328" mass="37502">MISKSPEEIANGHARNGEKRTGKVWATLITHESYLPGLLTLNYSLRKAHSTFPLIALYTDSLPEWCLAAIQARDIATRRVEYIQPSSGRNYSEDPRFIDTWTKLAVFSLTEYKRVVLLDSDMLVLRNMDELMDLDLDEPGVAARGGAGSRRVYAAGHACVCNPLKKKHYPADWVPENCAFTKQHRSPDKAQVSGGGCDLSPLGNINSGLIVINPSEEIFAQIVEYMEKHASRMLFPDQSVLSELFQGRWVALPYIYNALKTLRKPETHQAIWRKDRIKNVHYILAPKPWDELDRHGRWTGTEESHKWWIDTNRERQEVERREAIADGF</sequence>
<gene>
    <name evidence="1" type="ORF">SAPIO_CDS8610</name>
</gene>
<dbReference type="PANTHER" id="PTHR11183">
    <property type="entry name" value="GLYCOGENIN SUBFAMILY MEMBER"/>
    <property type="match status" value="1"/>
</dbReference>
<dbReference type="Pfam" id="PF01501">
    <property type="entry name" value="Glyco_transf_8"/>
    <property type="match status" value="1"/>
</dbReference>
<dbReference type="AlphaFoldDB" id="A0A084G013"/>
<evidence type="ECO:0000313" key="2">
    <source>
        <dbReference type="Proteomes" id="UP000028545"/>
    </source>
</evidence>
<keyword evidence="1" id="KW-0808">Transferase</keyword>
<evidence type="ECO:0000313" key="1">
    <source>
        <dbReference type="EMBL" id="KEZ40675.1"/>
    </source>
</evidence>
<dbReference type="GO" id="GO:0016757">
    <property type="term" value="F:glycosyltransferase activity"/>
    <property type="evidence" value="ECO:0007669"/>
    <property type="project" value="InterPro"/>
</dbReference>
<keyword evidence="2" id="KW-1185">Reference proteome</keyword>
<dbReference type="CDD" id="cd02537">
    <property type="entry name" value="GT8_Glycogenin"/>
    <property type="match status" value="1"/>
</dbReference>
<dbReference type="InterPro" id="IPR002495">
    <property type="entry name" value="Glyco_trans_8"/>
</dbReference>
<accession>A0A084G013</accession>
<dbReference type="InterPro" id="IPR050587">
    <property type="entry name" value="GNT1/Glycosyltrans_8"/>
</dbReference>
<dbReference type="VEuPathDB" id="FungiDB:SAPIO_CDS8610"/>
<name>A0A084G013_PSEDA</name>
<dbReference type="InterPro" id="IPR029044">
    <property type="entry name" value="Nucleotide-diphossugar_trans"/>
</dbReference>
<dbReference type="KEGG" id="sapo:SAPIO_CDS8610"/>
<dbReference type="OMA" id="WRRTDQT"/>
<dbReference type="RefSeq" id="XP_016640474.1">
    <property type="nucleotide sequence ID" value="XM_016790211.1"/>
</dbReference>
<proteinExistence type="predicted"/>
<dbReference type="Proteomes" id="UP000028545">
    <property type="component" value="Unassembled WGS sequence"/>
</dbReference>
<reference evidence="1 2" key="1">
    <citation type="journal article" date="2014" name="Genome Announc.">
        <title>Draft genome sequence of the pathogenic fungus Scedosporium apiospermum.</title>
        <authorList>
            <person name="Vandeputte P."/>
            <person name="Ghamrawi S."/>
            <person name="Rechenmann M."/>
            <person name="Iltis A."/>
            <person name="Giraud S."/>
            <person name="Fleury M."/>
            <person name="Thornton C."/>
            <person name="Delhaes L."/>
            <person name="Meyer W."/>
            <person name="Papon N."/>
            <person name="Bouchara J.P."/>
        </authorList>
    </citation>
    <scope>NUCLEOTIDE SEQUENCE [LARGE SCALE GENOMIC DNA]</scope>
    <source>
        <strain evidence="1 2">IHEM 14462</strain>
    </source>
</reference>
<dbReference type="Gene3D" id="3.90.550.10">
    <property type="entry name" value="Spore Coat Polysaccharide Biosynthesis Protein SpsA, Chain A"/>
    <property type="match status" value="1"/>
</dbReference>
<organism evidence="1 2">
    <name type="scientific">Pseudallescheria apiosperma</name>
    <name type="common">Scedosporium apiospermum</name>
    <dbReference type="NCBI Taxonomy" id="563466"/>
    <lineage>
        <taxon>Eukaryota</taxon>
        <taxon>Fungi</taxon>
        <taxon>Dikarya</taxon>
        <taxon>Ascomycota</taxon>
        <taxon>Pezizomycotina</taxon>
        <taxon>Sordariomycetes</taxon>
        <taxon>Hypocreomycetidae</taxon>
        <taxon>Microascales</taxon>
        <taxon>Microascaceae</taxon>
        <taxon>Scedosporium</taxon>
    </lineage>
</organism>
<dbReference type="HOGENOM" id="CLU_049943_0_0_1"/>
<protein>
    <submittedName>
        <fullName evidence="1">Glycosyltransferase family 8 protein</fullName>
    </submittedName>
</protein>
<dbReference type="GeneID" id="27727682"/>
<dbReference type="OrthoDB" id="2014201at2759"/>
<dbReference type="EMBL" id="JOWA01000121">
    <property type="protein sequence ID" value="KEZ40675.1"/>
    <property type="molecule type" value="Genomic_DNA"/>
</dbReference>
<comment type="caution">
    <text evidence="1">The sequence shown here is derived from an EMBL/GenBank/DDBJ whole genome shotgun (WGS) entry which is preliminary data.</text>
</comment>
<dbReference type="SUPFAM" id="SSF53448">
    <property type="entry name" value="Nucleotide-diphospho-sugar transferases"/>
    <property type="match status" value="1"/>
</dbReference>